<evidence type="ECO:0000256" key="5">
    <source>
        <dbReference type="ARBA" id="ARBA00022583"/>
    </source>
</evidence>
<feature type="compositionally biased region" description="Low complexity" evidence="11">
    <location>
        <begin position="163"/>
        <end position="177"/>
    </location>
</feature>
<keyword evidence="9" id="KW-0206">Cytoskeleton</keyword>
<evidence type="ECO:0008006" key="16">
    <source>
        <dbReference type="Google" id="ProtNLM"/>
    </source>
</evidence>
<evidence type="ECO:0000256" key="9">
    <source>
        <dbReference type="ARBA" id="ARBA00023212"/>
    </source>
</evidence>
<dbReference type="PANTHER" id="PTHR11216">
    <property type="entry name" value="EH DOMAIN"/>
    <property type="match status" value="1"/>
</dbReference>
<dbReference type="Gene3D" id="1.10.238.10">
    <property type="entry name" value="EF-hand"/>
    <property type="match status" value="1"/>
</dbReference>
<dbReference type="STRING" id="1399860.A0A2C5XTM6"/>
<feature type="region of interest" description="Disordered" evidence="11">
    <location>
        <begin position="133"/>
        <end position="403"/>
    </location>
</feature>
<evidence type="ECO:0000256" key="7">
    <source>
        <dbReference type="ARBA" id="ARBA00023054"/>
    </source>
</evidence>
<dbReference type="InterPro" id="IPR000261">
    <property type="entry name" value="EH_dom"/>
</dbReference>
<keyword evidence="9" id="KW-0963">Cytoplasm</keyword>
<dbReference type="PANTHER" id="PTHR11216:SF31">
    <property type="entry name" value="AT21416P"/>
    <property type="match status" value="1"/>
</dbReference>
<keyword evidence="15" id="KW-1185">Reference proteome</keyword>
<proteinExistence type="predicted"/>
<evidence type="ECO:0000256" key="10">
    <source>
        <dbReference type="ARBA" id="ARBA00025194"/>
    </source>
</evidence>
<keyword evidence="5" id="KW-0254">Endocytosis</keyword>
<dbReference type="Proteomes" id="UP000226192">
    <property type="component" value="Unassembled WGS sequence"/>
</dbReference>
<dbReference type="GO" id="GO:0005509">
    <property type="term" value="F:calcium ion binding"/>
    <property type="evidence" value="ECO:0007669"/>
    <property type="project" value="InterPro"/>
</dbReference>
<evidence type="ECO:0000259" key="12">
    <source>
        <dbReference type="PROSITE" id="PS50031"/>
    </source>
</evidence>
<comment type="subunit">
    <text evidence="4">Component of the PAN1 actin cytoskeleton-regulatory complex.</text>
</comment>
<comment type="subcellular location">
    <subcellularLocation>
        <location evidence="3">Cell membrane</location>
        <topology evidence="3">Peripheral membrane protein</topology>
        <orientation evidence="3">Cytoplasmic side</orientation>
    </subcellularLocation>
    <subcellularLocation>
        <location evidence="2">Cytoplasm</location>
        <location evidence="2">Cytoskeleton</location>
        <location evidence="2">Actin patch</location>
    </subcellularLocation>
    <subcellularLocation>
        <location evidence="1">Endosome membrane</location>
        <topology evidence="1">Peripheral membrane protein</topology>
        <orientation evidence="1">Cytoplasmic side</orientation>
    </subcellularLocation>
</comment>
<keyword evidence="7" id="KW-0175">Coiled coil</keyword>
<keyword evidence="6" id="KW-0967">Endosome</keyword>
<evidence type="ECO:0000313" key="15">
    <source>
        <dbReference type="Proteomes" id="UP000226192"/>
    </source>
</evidence>
<protein>
    <recommendedName>
        <fullName evidence="16">EH domain-containing protein</fullName>
    </recommendedName>
</protein>
<feature type="compositionally biased region" description="Basic residues" evidence="11">
    <location>
        <begin position="470"/>
        <end position="492"/>
    </location>
</feature>
<feature type="domain" description="EH" evidence="12">
    <location>
        <begin position="561"/>
        <end position="611"/>
    </location>
</feature>
<name>A0A2C5XTM6_9HYPO</name>
<evidence type="ECO:0000313" key="14">
    <source>
        <dbReference type="EMBL" id="PHH60625.1"/>
    </source>
</evidence>
<dbReference type="PROSITE" id="PS50222">
    <property type="entry name" value="EF_HAND_2"/>
    <property type="match status" value="1"/>
</dbReference>
<evidence type="ECO:0000256" key="11">
    <source>
        <dbReference type="SAM" id="MobiDB-lite"/>
    </source>
</evidence>
<dbReference type="OrthoDB" id="10045710at2759"/>
<dbReference type="Pfam" id="PF12763">
    <property type="entry name" value="EH"/>
    <property type="match status" value="1"/>
</dbReference>
<feature type="compositionally biased region" description="Polar residues" evidence="11">
    <location>
        <begin position="213"/>
        <end position="223"/>
    </location>
</feature>
<evidence type="ECO:0000259" key="13">
    <source>
        <dbReference type="PROSITE" id="PS50222"/>
    </source>
</evidence>
<evidence type="ECO:0000256" key="2">
    <source>
        <dbReference type="ARBA" id="ARBA00004134"/>
    </source>
</evidence>
<dbReference type="GO" id="GO:0030479">
    <property type="term" value="C:actin cortical patch"/>
    <property type="evidence" value="ECO:0007669"/>
    <property type="project" value="UniProtKB-SubCell"/>
</dbReference>
<reference evidence="14 15" key="1">
    <citation type="submission" date="2017-06" db="EMBL/GenBank/DDBJ databases">
        <title>Ant-infecting Ophiocordyceps genomes reveal a high diversity of potential behavioral manipulation genes and a possible major role for enterotoxins.</title>
        <authorList>
            <person name="De Bekker C."/>
            <person name="Evans H.C."/>
            <person name="Brachmann A."/>
            <person name="Hughes D.P."/>
        </authorList>
    </citation>
    <scope>NUCLEOTIDE SEQUENCE [LARGE SCALE GENOMIC DNA]</scope>
    <source>
        <strain evidence="14 15">Map64</strain>
    </source>
</reference>
<feature type="compositionally biased region" description="Acidic residues" evidence="11">
    <location>
        <begin position="528"/>
        <end position="539"/>
    </location>
</feature>
<organism evidence="14 15">
    <name type="scientific">Ophiocordyceps australis</name>
    <dbReference type="NCBI Taxonomy" id="1399860"/>
    <lineage>
        <taxon>Eukaryota</taxon>
        <taxon>Fungi</taxon>
        <taxon>Dikarya</taxon>
        <taxon>Ascomycota</taxon>
        <taxon>Pezizomycotina</taxon>
        <taxon>Sordariomycetes</taxon>
        <taxon>Hypocreomycetidae</taxon>
        <taxon>Hypocreales</taxon>
        <taxon>Ophiocordycipitaceae</taxon>
        <taxon>Ophiocordyceps</taxon>
    </lineage>
</organism>
<comment type="function">
    <text evidence="10">Component of the PAN1 actin cytoskeleton-regulatory complex required for the internalization of endosomes during actin-coupled endocytosis. The complex links the site of endocytosis to the cell membrane-associated actin cytoskeleton. Mediates uptake of external molecules and vacuolar degradation of plasma membrane proteins. Plays a role in the proper organization of the cell membrane-associated actin cytoskeleton and promotes its destabilization.</text>
</comment>
<evidence type="ECO:0000256" key="3">
    <source>
        <dbReference type="ARBA" id="ARBA00004413"/>
    </source>
</evidence>
<evidence type="ECO:0000256" key="6">
    <source>
        <dbReference type="ARBA" id="ARBA00022753"/>
    </source>
</evidence>
<feature type="compositionally biased region" description="Polar residues" evidence="11">
    <location>
        <begin position="331"/>
        <end position="344"/>
    </location>
</feature>
<dbReference type="PROSITE" id="PS50031">
    <property type="entry name" value="EH"/>
    <property type="match status" value="1"/>
</dbReference>
<dbReference type="GO" id="GO:0006897">
    <property type="term" value="P:endocytosis"/>
    <property type="evidence" value="ECO:0007669"/>
    <property type="project" value="UniProtKB-KW"/>
</dbReference>
<sequence>MKTFPSDDAAVALRGALFAFNKQAAVEHNMAERADTRRTVGGGGATSPSMIAATVAASRSASPSPKASSCEGVDAASIASTGTLVSLFERGDGGANAAKRGVEVSPARSEGVSGAEARRMATERYMAAPPRMVARTQPPTPVEASRAWLPPARAPSPVSDAPSVATTATRTATSLSRRPGRRRLPTPPPRASSPANDENATPRPKSRLKKKSASTPHLNNQVVEPSLEATPKARRVPMLASAPVPLLEPVVKPPPKSQPSKPNVLAKPLKSQPSIPHTLTKPRLESRRLVKPLVLREAAAPKPSSRPPPSPSFHSLTASSSDDKLRHASKPKTTAKPSPSSLDQDTSRPRAIFDTESIGQPSRRSLDSHVPGHSLALALGPQSSFSVSPCPSPSRRLAFRRPANSSTGDLQLASLTNAIMAGSLASARLTPHNTGTSLPPPPPLPRRQKSPRLLSTLRNGSASDKEESRKTKRAHRHKLHANHAHHEGSRRRWRDEMTERERKRYEAVWASNRGSVLSRSNKDHGDGNDQDDDDDDDDAAVTMVLGPGREKSQCVVNVVVREVWKRSRLPDDELAEVWELVDRDKRGMLTRQEFVVGMWLIDQRLRGRKLPLRVSESVWASANGVTAKKSRFK</sequence>
<dbReference type="GO" id="GO:0005886">
    <property type="term" value="C:plasma membrane"/>
    <property type="evidence" value="ECO:0007669"/>
    <property type="project" value="UniProtKB-SubCell"/>
</dbReference>
<dbReference type="SUPFAM" id="SSF47473">
    <property type="entry name" value="EF-hand"/>
    <property type="match status" value="1"/>
</dbReference>
<dbReference type="InterPro" id="IPR002048">
    <property type="entry name" value="EF_hand_dom"/>
</dbReference>
<feature type="domain" description="EF-hand" evidence="13">
    <location>
        <begin position="569"/>
        <end position="604"/>
    </location>
</feature>
<accession>A0A2C5XTM6</accession>
<feature type="region of interest" description="Disordered" evidence="11">
    <location>
        <begin position="429"/>
        <end position="496"/>
    </location>
</feature>
<evidence type="ECO:0000256" key="4">
    <source>
        <dbReference type="ARBA" id="ARBA00011159"/>
    </source>
</evidence>
<comment type="caution">
    <text evidence="14">The sequence shown here is derived from an EMBL/GenBank/DDBJ whole genome shotgun (WGS) entry which is preliminary data.</text>
</comment>
<evidence type="ECO:0000256" key="8">
    <source>
        <dbReference type="ARBA" id="ARBA00023203"/>
    </source>
</evidence>
<dbReference type="InterPro" id="IPR011992">
    <property type="entry name" value="EF-hand-dom_pair"/>
</dbReference>
<dbReference type="EMBL" id="NJET01000137">
    <property type="protein sequence ID" value="PHH60625.1"/>
    <property type="molecule type" value="Genomic_DNA"/>
</dbReference>
<keyword evidence="8" id="KW-0009">Actin-binding</keyword>
<gene>
    <name evidence="14" type="ORF">CDD81_1415</name>
</gene>
<dbReference type="GO" id="GO:0010008">
    <property type="term" value="C:endosome membrane"/>
    <property type="evidence" value="ECO:0007669"/>
    <property type="project" value="UniProtKB-SubCell"/>
</dbReference>
<feature type="region of interest" description="Disordered" evidence="11">
    <location>
        <begin position="95"/>
        <end position="117"/>
    </location>
</feature>
<dbReference type="AlphaFoldDB" id="A0A2C5XTM6"/>
<dbReference type="GO" id="GO:0003779">
    <property type="term" value="F:actin binding"/>
    <property type="evidence" value="ECO:0007669"/>
    <property type="project" value="UniProtKB-KW"/>
</dbReference>
<feature type="region of interest" description="Disordered" evidence="11">
    <location>
        <begin position="516"/>
        <end position="539"/>
    </location>
</feature>
<dbReference type="CDD" id="cd00052">
    <property type="entry name" value="EH"/>
    <property type="match status" value="1"/>
</dbReference>
<dbReference type="SMART" id="SM00027">
    <property type="entry name" value="EH"/>
    <property type="match status" value="1"/>
</dbReference>
<evidence type="ECO:0000256" key="1">
    <source>
        <dbReference type="ARBA" id="ARBA00004125"/>
    </source>
</evidence>